<evidence type="ECO:0000259" key="2">
    <source>
        <dbReference type="PROSITE" id="PS50173"/>
    </source>
</evidence>
<keyword evidence="1" id="KW-0227">DNA damage</keyword>
<dbReference type="CDD" id="cd03468">
    <property type="entry name" value="PolY_like"/>
    <property type="match status" value="1"/>
</dbReference>
<dbReference type="PANTHER" id="PTHR35369:SF2">
    <property type="entry name" value="BLR3025 PROTEIN"/>
    <property type="match status" value="1"/>
</dbReference>
<dbReference type="InterPro" id="IPR001126">
    <property type="entry name" value="UmuC"/>
</dbReference>
<protein>
    <recommendedName>
        <fullName evidence="2">UmuC domain-containing protein</fullName>
    </recommendedName>
</protein>
<feature type="domain" description="UmuC" evidence="2">
    <location>
        <begin position="36"/>
        <end position="73"/>
    </location>
</feature>
<dbReference type="InterPro" id="IPR043502">
    <property type="entry name" value="DNA/RNA_pol_sf"/>
</dbReference>
<sequence>MSAVGRHHENIRVVAVWCPDWPAIAAARAESIGVEQPLAVLRGGAVMACNAPARAAGVRRGVRRRDAQFRCPELIVREVDPGRDTAEFEPVARALDGVVAGTELLRPGLVVLSAPGALRYYGGVDELVEVLVAAVAEVDVECLVGIADEMPTAILAAREGACLEPGADAGYLAPLPLGLLAAEQALLAGPELDELLDLLRRLGVRTLGAFAEIAPRDVATRFGSFGTAAHRICRGERWRLPSVTSPPPGLEVTETCDPPLERIDQAAFVGRRLAVRMHDQLAAAGVACIRLAVVARLEDGREVRRVWRCAEPLSAEATADRVRWQLDGWITGAGSGAARDDDGVEQRSEAAIVSLVLEPLEVVAAGKLQEGLWGSAGLAGARARRALQRVQGLLGTESVRVAAAAGGREPARQVETVPYGEDFAPVRVDITWPGQITGPAPSVVSPPKSYRFLVAEGGERRLVPLGEGVELLDRQDRAIVAGERGLLTGEPVRVRLGTLGLGIRGWSAPWPDDGGWWHGGELRVRMQIAPVGAAALLLSAAAGASMWSVEGVYE</sequence>
<accession>A0A173LLZ6</accession>
<dbReference type="KEGG" id="dtm:BJL86_0959"/>
<evidence type="ECO:0000313" key="3">
    <source>
        <dbReference type="EMBL" id="ANI91752.1"/>
    </source>
</evidence>
<dbReference type="EMBL" id="CP015961">
    <property type="protein sequence ID" value="ANI91752.1"/>
    <property type="molecule type" value="Genomic_DNA"/>
</dbReference>
<dbReference type="SUPFAM" id="SSF56672">
    <property type="entry name" value="DNA/RNA polymerases"/>
    <property type="match status" value="1"/>
</dbReference>
<dbReference type="Gene3D" id="3.40.1170.60">
    <property type="match status" value="1"/>
</dbReference>
<gene>
    <name evidence="3" type="ORF">BJL86_0959</name>
</gene>
<keyword evidence="4" id="KW-1185">Reference proteome</keyword>
<dbReference type="Pfam" id="PF00817">
    <property type="entry name" value="IMS"/>
    <property type="match status" value="1"/>
</dbReference>
<organism evidence="3 4">
    <name type="scientific">Dietzia timorensis</name>
    <dbReference type="NCBI Taxonomy" id="499555"/>
    <lineage>
        <taxon>Bacteria</taxon>
        <taxon>Bacillati</taxon>
        <taxon>Actinomycetota</taxon>
        <taxon>Actinomycetes</taxon>
        <taxon>Mycobacteriales</taxon>
        <taxon>Dietziaceae</taxon>
        <taxon>Dietzia</taxon>
    </lineage>
</organism>
<dbReference type="GO" id="GO:0006281">
    <property type="term" value="P:DNA repair"/>
    <property type="evidence" value="ECO:0007669"/>
    <property type="project" value="InterPro"/>
</dbReference>
<proteinExistence type="predicted"/>
<evidence type="ECO:0000256" key="1">
    <source>
        <dbReference type="ARBA" id="ARBA00022763"/>
    </source>
</evidence>
<name>A0A173LLZ6_9ACTN</name>
<dbReference type="RefSeq" id="WP_232229011.1">
    <property type="nucleotide sequence ID" value="NZ_CP015961.1"/>
</dbReference>
<dbReference type="InterPro" id="IPR050356">
    <property type="entry name" value="SulA_CellDiv_inhibitor"/>
</dbReference>
<dbReference type="PANTHER" id="PTHR35369">
    <property type="entry name" value="BLR3025 PROTEIN-RELATED"/>
    <property type="match status" value="1"/>
</dbReference>
<evidence type="ECO:0000313" key="4">
    <source>
        <dbReference type="Proteomes" id="UP000186104"/>
    </source>
</evidence>
<dbReference type="Proteomes" id="UP000186104">
    <property type="component" value="Chromosome"/>
</dbReference>
<reference evidence="3 4" key="1">
    <citation type="submission" date="2016-06" db="EMBL/GenBank/DDBJ databases">
        <title>Complete genome sequence of a saline-alkali tolerant type strain Dietzia timorensis ID05-A0528T.</title>
        <authorList>
            <person name="Wu X."/>
        </authorList>
    </citation>
    <scope>NUCLEOTIDE SEQUENCE [LARGE SCALE GENOMIC DNA]</scope>
    <source>
        <strain evidence="3 4">ID05-A0528</strain>
    </source>
</reference>
<dbReference type="PROSITE" id="PS50173">
    <property type="entry name" value="UMUC"/>
    <property type="match status" value="1"/>
</dbReference>
<dbReference type="AlphaFoldDB" id="A0A173LLZ6"/>
<dbReference type="STRING" id="499555.BJL86_0959"/>